<dbReference type="InterPro" id="IPR041492">
    <property type="entry name" value="HAD_2"/>
</dbReference>
<dbReference type="PANTHER" id="PTHR43434:SF25">
    <property type="entry name" value="PHOSPHOGLYCOLATE PHOSPHATASE"/>
    <property type="match status" value="1"/>
</dbReference>
<dbReference type="AlphaFoldDB" id="A0AAW9HTI0"/>
<protein>
    <submittedName>
        <fullName evidence="2">HAD-IA family hydrolase</fullName>
    </submittedName>
</protein>
<organism evidence="2 4">
    <name type="scientific">Actinotignum urinale</name>
    <dbReference type="NCBI Taxonomy" id="190146"/>
    <lineage>
        <taxon>Bacteria</taxon>
        <taxon>Bacillati</taxon>
        <taxon>Actinomycetota</taxon>
        <taxon>Actinomycetes</taxon>
        <taxon>Actinomycetales</taxon>
        <taxon>Actinomycetaceae</taxon>
        <taxon>Actinotignum</taxon>
    </lineage>
</organism>
<sequence>MYRNIFWDLGGTMVDTYPQLDTMLAGVVKKSGYNVLDLNVAQLSRVSTKHAINVLSERFGIPEEEFRTAERALKHCWETNPPWPMPGITDILDRVKSVGGLNLVVTNRDRKSAEALLRGLGLDVDDIVCPDDGFPRKPDSAMHLYFLDKYGLELSECLAVGDRSIDINVAHAVGMDVALLETPGVRMDAPDADIHIQALAQLLRLIG</sequence>
<dbReference type="NCBIfam" id="TIGR01549">
    <property type="entry name" value="HAD-SF-IA-v1"/>
    <property type="match status" value="1"/>
</dbReference>
<evidence type="ECO:0000313" key="2">
    <source>
        <dbReference type="EMBL" id="MDY5154169.1"/>
    </source>
</evidence>
<keyword evidence="3" id="KW-1185">Reference proteome</keyword>
<dbReference type="Gene3D" id="3.40.50.1000">
    <property type="entry name" value="HAD superfamily/HAD-like"/>
    <property type="match status" value="1"/>
</dbReference>
<dbReference type="InterPro" id="IPR023198">
    <property type="entry name" value="PGP-like_dom2"/>
</dbReference>
<dbReference type="EMBL" id="JAWNGA010000004">
    <property type="protein sequence ID" value="MDY5132845.1"/>
    <property type="molecule type" value="Genomic_DNA"/>
</dbReference>
<gene>
    <name evidence="2" type="ORF">R6G80_00270</name>
    <name evidence="1" type="ORF">R6G86_03680</name>
</gene>
<dbReference type="PANTHER" id="PTHR43434">
    <property type="entry name" value="PHOSPHOGLYCOLATE PHOSPHATASE"/>
    <property type="match status" value="1"/>
</dbReference>
<dbReference type="GO" id="GO:0006281">
    <property type="term" value="P:DNA repair"/>
    <property type="evidence" value="ECO:0007669"/>
    <property type="project" value="TreeGrafter"/>
</dbReference>
<accession>A0AAW9HTI0</accession>
<keyword evidence="2" id="KW-0378">Hydrolase</keyword>
<dbReference type="Proteomes" id="UP001275049">
    <property type="component" value="Unassembled WGS sequence"/>
</dbReference>
<dbReference type="InterPro" id="IPR050155">
    <property type="entry name" value="HAD-like_hydrolase_sf"/>
</dbReference>
<dbReference type="Pfam" id="PF13419">
    <property type="entry name" value="HAD_2"/>
    <property type="match status" value="1"/>
</dbReference>
<dbReference type="InterPro" id="IPR023214">
    <property type="entry name" value="HAD_sf"/>
</dbReference>
<dbReference type="InterPro" id="IPR006439">
    <property type="entry name" value="HAD-SF_hydro_IA"/>
</dbReference>
<dbReference type="SFLD" id="SFLDG01129">
    <property type="entry name" value="C1.5:_HAD__Beta-PGM__Phosphata"/>
    <property type="match status" value="1"/>
</dbReference>
<dbReference type="Gene3D" id="1.10.150.240">
    <property type="entry name" value="Putative phosphatase, domain 2"/>
    <property type="match status" value="1"/>
</dbReference>
<dbReference type="GO" id="GO:0005829">
    <property type="term" value="C:cytosol"/>
    <property type="evidence" value="ECO:0007669"/>
    <property type="project" value="TreeGrafter"/>
</dbReference>
<name>A0AAW9HTI0_9ACTO</name>
<dbReference type="Proteomes" id="UP001281731">
    <property type="component" value="Unassembled WGS sequence"/>
</dbReference>
<evidence type="ECO:0000313" key="4">
    <source>
        <dbReference type="Proteomes" id="UP001281731"/>
    </source>
</evidence>
<dbReference type="EMBL" id="JAWNGC010000001">
    <property type="protein sequence ID" value="MDY5154169.1"/>
    <property type="molecule type" value="Genomic_DNA"/>
</dbReference>
<comment type="caution">
    <text evidence="2">The sequence shown here is derived from an EMBL/GenBank/DDBJ whole genome shotgun (WGS) entry which is preliminary data.</text>
</comment>
<dbReference type="SUPFAM" id="SSF56784">
    <property type="entry name" value="HAD-like"/>
    <property type="match status" value="1"/>
</dbReference>
<reference evidence="2 3" key="1">
    <citation type="submission" date="2023-10" db="EMBL/GenBank/DDBJ databases">
        <title>Whole Genome based description of the genera Actinobaculum and Actinotignum reveals a complex phylogenetic relationship within the species included in the genus Actinotignum.</title>
        <authorList>
            <person name="Jensen C.S."/>
            <person name="Dargis R."/>
            <person name="Kemp M."/>
            <person name="Christensen J.J."/>
        </authorList>
    </citation>
    <scope>NUCLEOTIDE SEQUENCE</scope>
    <source>
        <strain evidence="2">SLA_B511</strain>
        <strain evidence="1 3">SLA_B974</strain>
    </source>
</reference>
<dbReference type="SFLD" id="SFLDS00003">
    <property type="entry name" value="Haloacid_Dehalogenase"/>
    <property type="match status" value="1"/>
</dbReference>
<dbReference type="RefSeq" id="WP_320755095.1">
    <property type="nucleotide sequence ID" value="NZ_JAWNGA010000004.1"/>
</dbReference>
<evidence type="ECO:0000313" key="3">
    <source>
        <dbReference type="Proteomes" id="UP001275049"/>
    </source>
</evidence>
<evidence type="ECO:0000313" key="1">
    <source>
        <dbReference type="EMBL" id="MDY5132845.1"/>
    </source>
</evidence>
<dbReference type="GO" id="GO:0008967">
    <property type="term" value="F:phosphoglycolate phosphatase activity"/>
    <property type="evidence" value="ECO:0007669"/>
    <property type="project" value="TreeGrafter"/>
</dbReference>
<dbReference type="InterPro" id="IPR036412">
    <property type="entry name" value="HAD-like_sf"/>
</dbReference>
<proteinExistence type="predicted"/>